<proteinExistence type="predicted"/>
<reference evidence="2 3" key="1">
    <citation type="submission" date="2018-04" db="EMBL/GenBank/DDBJ databases">
        <title>WGS assembly of Panicum hallii var. hallii HAL2.</title>
        <authorList>
            <person name="Lovell J."/>
            <person name="Jenkins J."/>
            <person name="Lowry D."/>
            <person name="Mamidi S."/>
            <person name="Sreedasyam A."/>
            <person name="Weng X."/>
            <person name="Barry K."/>
            <person name="Bonette J."/>
            <person name="Campitelli B."/>
            <person name="Daum C."/>
            <person name="Gordon S."/>
            <person name="Gould B."/>
            <person name="Lipzen A."/>
            <person name="MacQueen A."/>
            <person name="Palacio-Mejia J."/>
            <person name="Plott C."/>
            <person name="Shakirov E."/>
            <person name="Shu S."/>
            <person name="Yoshinaga Y."/>
            <person name="Zane M."/>
            <person name="Rokhsar D."/>
            <person name="Grimwood J."/>
            <person name="Schmutz J."/>
            <person name="Juenger T."/>
        </authorList>
    </citation>
    <scope>NUCLEOTIDE SEQUENCE [LARGE SCALE GENOMIC DNA]</scope>
    <source>
        <strain evidence="3">cv. HAL2</strain>
    </source>
</reference>
<dbReference type="AlphaFoldDB" id="A0A2T7DLG8"/>
<evidence type="ECO:0000256" key="1">
    <source>
        <dbReference type="SAM" id="MobiDB-lite"/>
    </source>
</evidence>
<evidence type="ECO:0000313" key="3">
    <source>
        <dbReference type="Proteomes" id="UP000244336"/>
    </source>
</evidence>
<dbReference type="Proteomes" id="UP000244336">
    <property type="component" value="Chromosome 5"/>
</dbReference>
<gene>
    <name evidence="2" type="ORF">GQ55_5G297400</name>
</gene>
<sequence>MPVRHSPRLPSPPLPSSLRSPAQQLHREAAALHAARLRSAVCAAGGSTCRLVRLRPRLPRAVGRWHSAAPLVASHRPAAATTAGARQATARSRSGAARPDPSANRPTRRVPNADGHQLQQAHGRRQGHPHPHPQFSNSSSFSLWPTLGPPLITVNCFIKCILLCT</sequence>
<dbReference type="Gramene" id="PUZ56412">
    <property type="protein sequence ID" value="PUZ56412"/>
    <property type="gene ID" value="GQ55_5G297400"/>
</dbReference>
<name>A0A2T7DLG8_9POAL</name>
<keyword evidence="3" id="KW-1185">Reference proteome</keyword>
<feature type="region of interest" description="Disordered" evidence="1">
    <location>
        <begin position="1"/>
        <end position="22"/>
    </location>
</feature>
<organism evidence="2 3">
    <name type="scientific">Panicum hallii var. hallii</name>
    <dbReference type="NCBI Taxonomy" id="1504633"/>
    <lineage>
        <taxon>Eukaryota</taxon>
        <taxon>Viridiplantae</taxon>
        <taxon>Streptophyta</taxon>
        <taxon>Embryophyta</taxon>
        <taxon>Tracheophyta</taxon>
        <taxon>Spermatophyta</taxon>
        <taxon>Magnoliopsida</taxon>
        <taxon>Liliopsida</taxon>
        <taxon>Poales</taxon>
        <taxon>Poaceae</taxon>
        <taxon>PACMAD clade</taxon>
        <taxon>Panicoideae</taxon>
        <taxon>Panicodae</taxon>
        <taxon>Paniceae</taxon>
        <taxon>Panicinae</taxon>
        <taxon>Panicum</taxon>
        <taxon>Panicum sect. Panicum</taxon>
    </lineage>
</organism>
<feature type="compositionally biased region" description="Low complexity" evidence="1">
    <location>
        <begin position="73"/>
        <end position="98"/>
    </location>
</feature>
<accession>A0A2T7DLG8</accession>
<evidence type="ECO:0000313" key="2">
    <source>
        <dbReference type="EMBL" id="PUZ56412.1"/>
    </source>
</evidence>
<feature type="region of interest" description="Disordered" evidence="1">
    <location>
        <begin position="73"/>
        <end position="140"/>
    </location>
</feature>
<feature type="compositionally biased region" description="Basic residues" evidence="1">
    <location>
        <begin position="122"/>
        <end position="131"/>
    </location>
</feature>
<dbReference type="EMBL" id="CM009753">
    <property type="protein sequence ID" value="PUZ56412.1"/>
    <property type="molecule type" value="Genomic_DNA"/>
</dbReference>
<protein>
    <submittedName>
        <fullName evidence="2">Uncharacterized protein</fullName>
    </submittedName>
</protein>